<proteinExistence type="predicted"/>
<evidence type="ECO:0000256" key="1">
    <source>
        <dbReference type="ARBA" id="ARBA00023004"/>
    </source>
</evidence>
<protein>
    <submittedName>
        <fullName evidence="3">Ferrous iron transport protein A</fullName>
    </submittedName>
</protein>
<dbReference type="OrthoDB" id="9811076at2"/>
<dbReference type="InterPro" id="IPR007167">
    <property type="entry name" value="Fe-transptr_FeoA-like"/>
</dbReference>
<dbReference type="PANTHER" id="PTHR42954:SF2">
    <property type="entry name" value="FE(2+) TRANSPORT PROTEIN A"/>
    <property type="match status" value="1"/>
</dbReference>
<dbReference type="SMART" id="SM00899">
    <property type="entry name" value="FeoA"/>
    <property type="match status" value="1"/>
</dbReference>
<dbReference type="Gene3D" id="2.30.30.90">
    <property type="match status" value="1"/>
</dbReference>
<organism evidence="3 4">
    <name type="scientific">Ferrimonas marina</name>
    <dbReference type="NCBI Taxonomy" id="299255"/>
    <lineage>
        <taxon>Bacteria</taxon>
        <taxon>Pseudomonadati</taxon>
        <taxon>Pseudomonadota</taxon>
        <taxon>Gammaproteobacteria</taxon>
        <taxon>Alteromonadales</taxon>
        <taxon>Ferrimonadaceae</taxon>
        <taxon>Ferrimonas</taxon>
    </lineage>
</organism>
<dbReference type="Proteomes" id="UP000184268">
    <property type="component" value="Unassembled WGS sequence"/>
</dbReference>
<dbReference type="GO" id="GO:0046914">
    <property type="term" value="F:transition metal ion binding"/>
    <property type="evidence" value="ECO:0007669"/>
    <property type="project" value="InterPro"/>
</dbReference>
<name>A0A1M5YTZ3_9GAMM</name>
<accession>A0A1M5YTZ3</accession>
<sequence length="77" mass="7897">MTLSEARSGDKVKVVSLLPDGLDSGLIAKMSALGFVPGAGVEVVRRAPFGRSLQLKIKGGSLCLTAQLADSVKVAQS</sequence>
<evidence type="ECO:0000313" key="3">
    <source>
        <dbReference type="EMBL" id="SHI15567.1"/>
    </source>
</evidence>
<keyword evidence="4" id="KW-1185">Reference proteome</keyword>
<dbReference type="STRING" id="299255.SAMN02745129_4452"/>
<dbReference type="SUPFAM" id="SSF50037">
    <property type="entry name" value="C-terminal domain of transcriptional repressors"/>
    <property type="match status" value="1"/>
</dbReference>
<reference evidence="3 4" key="1">
    <citation type="submission" date="2016-11" db="EMBL/GenBank/DDBJ databases">
        <authorList>
            <person name="Jaros S."/>
            <person name="Januszkiewicz K."/>
            <person name="Wedrychowicz H."/>
        </authorList>
    </citation>
    <scope>NUCLEOTIDE SEQUENCE [LARGE SCALE GENOMIC DNA]</scope>
    <source>
        <strain evidence="3 4">DSM 16917</strain>
    </source>
</reference>
<feature type="domain" description="Ferrous iron transporter FeoA-like" evidence="2">
    <location>
        <begin position="1"/>
        <end position="76"/>
    </location>
</feature>
<dbReference type="PANTHER" id="PTHR42954">
    <property type="entry name" value="FE(2+) TRANSPORT PROTEIN A"/>
    <property type="match status" value="1"/>
</dbReference>
<gene>
    <name evidence="3" type="ORF">SAMN02745129_4452</name>
</gene>
<keyword evidence="1" id="KW-0408">Iron</keyword>
<dbReference type="RefSeq" id="WP_067659911.1">
    <property type="nucleotide sequence ID" value="NZ_FQXG01000008.1"/>
</dbReference>
<evidence type="ECO:0000259" key="2">
    <source>
        <dbReference type="SMART" id="SM00899"/>
    </source>
</evidence>
<evidence type="ECO:0000313" key="4">
    <source>
        <dbReference type="Proteomes" id="UP000184268"/>
    </source>
</evidence>
<dbReference type="EMBL" id="FQXG01000008">
    <property type="protein sequence ID" value="SHI15567.1"/>
    <property type="molecule type" value="Genomic_DNA"/>
</dbReference>
<dbReference type="InterPro" id="IPR052713">
    <property type="entry name" value="FeoA"/>
</dbReference>
<dbReference type="InterPro" id="IPR008988">
    <property type="entry name" value="Transcriptional_repressor_C"/>
</dbReference>
<dbReference type="AlphaFoldDB" id="A0A1M5YTZ3"/>
<dbReference type="Pfam" id="PF04023">
    <property type="entry name" value="FeoA"/>
    <property type="match status" value="1"/>
</dbReference>
<dbReference type="InterPro" id="IPR038157">
    <property type="entry name" value="FeoA_core_dom"/>
</dbReference>